<name>A0AAD7UHA3_9STRA</name>
<dbReference type="InterPro" id="IPR036282">
    <property type="entry name" value="Glutathione-S-Trfase_C_sf"/>
</dbReference>
<protein>
    <recommendedName>
        <fullName evidence="1">GST N-terminal domain-containing protein</fullName>
    </recommendedName>
</protein>
<dbReference type="Proteomes" id="UP001230188">
    <property type="component" value="Unassembled WGS sequence"/>
</dbReference>
<organism evidence="2 3">
    <name type="scientific">Chrysophaeum taylorii</name>
    <dbReference type="NCBI Taxonomy" id="2483200"/>
    <lineage>
        <taxon>Eukaryota</taxon>
        <taxon>Sar</taxon>
        <taxon>Stramenopiles</taxon>
        <taxon>Ochrophyta</taxon>
        <taxon>Pelagophyceae</taxon>
        <taxon>Pelagomonadales</taxon>
        <taxon>Pelagomonadaceae</taxon>
        <taxon>Chrysophaeum</taxon>
    </lineage>
</organism>
<dbReference type="PROSITE" id="PS51354">
    <property type="entry name" value="GLUTAREDOXIN_2"/>
    <property type="match status" value="1"/>
</dbReference>
<sequence length="221" mass="24557">MTLYAYRICPFCCKVKAAARASRVAIKTVEVNPLTKSQIAFSRDHRKVPIAVFQDGRVLVESDRIVDELVRDAEPAFKSDEARHWSRWASQDLALMIYPNITRSFSECRETLAYADEAFSPLEAWAVRWIGAAGMSLAHSKVKRKYGIEDERDALRRRLDEWNDQVELGPFRAGHPAPDLGDVAVFGVLGAVAGTRAHAEIMSDYPAIAAWATAVDAALPP</sequence>
<evidence type="ECO:0000313" key="2">
    <source>
        <dbReference type="EMBL" id="KAJ8606379.1"/>
    </source>
</evidence>
<evidence type="ECO:0000259" key="1">
    <source>
        <dbReference type="Pfam" id="PF13417"/>
    </source>
</evidence>
<dbReference type="InterPro" id="IPR004045">
    <property type="entry name" value="Glutathione_S-Trfase_N"/>
</dbReference>
<reference evidence="2" key="1">
    <citation type="submission" date="2023-01" db="EMBL/GenBank/DDBJ databases">
        <title>Metagenome sequencing of chrysophaentin producing Chrysophaeum taylorii.</title>
        <authorList>
            <person name="Davison J."/>
            <person name="Bewley C."/>
        </authorList>
    </citation>
    <scope>NUCLEOTIDE SEQUENCE</scope>
    <source>
        <strain evidence="2">NIES-1699</strain>
    </source>
</reference>
<dbReference type="SUPFAM" id="SSF52833">
    <property type="entry name" value="Thioredoxin-like"/>
    <property type="match status" value="1"/>
</dbReference>
<dbReference type="Gene3D" id="3.40.30.10">
    <property type="entry name" value="Glutaredoxin"/>
    <property type="match status" value="1"/>
</dbReference>
<comment type="caution">
    <text evidence="2">The sequence shown here is derived from an EMBL/GenBank/DDBJ whole genome shotgun (WGS) entry which is preliminary data.</text>
</comment>
<dbReference type="GO" id="GO:0005739">
    <property type="term" value="C:mitochondrion"/>
    <property type="evidence" value="ECO:0007669"/>
    <property type="project" value="TreeGrafter"/>
</dbReference>
<dbReference type="InterPro" id="IPR036249">
    <property type="entry name" value="Thioredoxin-like_sf"/>
</dbReference>
<accession>A0AAD7UHA3</accession>
<dbReference type="SUPFAM" id="SSF47616">
    <property type="entry name" value="GST C-terminal domain-like"/>
    <property type="match status" value="1"/>
</dbReference>
<proteinExistence type="predicted"/>
<dbReference type="PANTHER" id="PTHR12782:SF5">
    <property type="entry name" value="PROSTAGLANDIN E SYNTHASE 2"/>
    <property type="match status" value="1"/>
</dbReference>
<feature type="domain" description="GST N-terminal" evidence="1">
    <location>
        <begin position="3"/>
        <end position="74"/>
    </location>
</feature>
<dbReference type="EMBL" id="JAQMWT010000278">
    <property type="protein sequence ID" value="KAJ8606379.1"/>
    <property type="molecule type" value="Genomic_DNA"/>
</dbReference>
<dbReference type="AlphaFoldDB" id="A0AAD7UHA3"/>
<keyword evidence="3" id="KW-1185">Reference proteome</keyword>
<dbReference type="Pfam" id="PF13410">
    <property type="entry name" value="GST_C_2"/>
    <property type="match status" value="1"/>
</dbReference>
<dbReference type="PANTHER" id="PTHR12782">
    <property type="entry name" value="MICROSOMAL PROSTAGLANDIN E SYNTHASE-2"/>
    <property type="match status" value="1"/>
</dbReference>
<gene>
    <name evidence="2" type="ORF">CTAYLR_009325</name>
</gene>
<dbReference type="Gene3D" id="1.20.1050.10">
    <property type="match status" value="1"/>
</dbReference>
<dbReference type="Pfam" id="PF13417">
    <property type="entry name" value="GST_N_3"/>
    <property type="match status" value="1"/>
</dbReference>
<evidence type="ECO:0000313" key="3">
    <source>
        <dbReference type="Proteomes" id="UP001230188"/>
    </source>
</evidence>